<organism evidence="1 2">
    <name type="scientific">Parvibacter caecicola</name>
    <dbReference type="NCBI Taxonomy" id="747645"/>
    <lineage>
        <taxon>Bacteria</taxon>
        <taxon>Bacillati</taxon>
        <taxon>Actinomycetota</taxon>
        <taxon>Coriobacteriia</taxon>
        <taxon>Coriobacteriales</taxon>
        <taxon>Coriobacteriaceae</taxon>
        <taxon>Parvibacter</taxon>
    </lineage>
</organism>
<comment type="caution">
    <text evidence="1">The sequence shown here is derived from an EMBL/GenBank/DDBJ whole genome shotgun (WGS) entry which is preliminary data.</text>
</comment>
<keyword evidence="2" id="KW-1185">Reference proteome</keyword>
<dbReference type="RefSeq" id="WP_136845321.1">
    <property type="nucleotide sequence ID" value="NZ_CAOKAH010000005.1"/>
</dbReference>
<sequence length="141" mass="15640">MIEQDYLMRRIMALFAAIRRSWERELKHDDPLDSAEQLELALGQAVDFDSGLLLSLVPESFASMVQVSGTDQRLVAFMLRSLALASRLRAEGNDNAGAALRLQQAQALAAFYGVPDEDWAIDDAALEGLCREMDEAGRRNP</sequence>
<name>A0A4V5KK33_9ACTN</name>
<proteinExistence type="predicted"/>
<dbReference type="EMBL" id="SSTM01000001">
    <property type="protein sequence ID" value="TJW12447.1"/>
    <property type="molecule type" value="Genomic_DNA"/>
</dbReference>
<dbReference type="OrthoDB" id="3186493at2"/>
<dbReference type="AlphaFoldDB" id="A0A4V5KK33"/>
<evidence type="ECO:0000313" key="1">
    <source>
        <dbReference type="EMBL" id="TJW12447.1"/>
    </source>
</evidence>
<dbReference type="Proteomes" id="UP000309454">
    <property type="component" value="Unassembled WGS sequence"/>
</dbReference>
<gene>
    <name evidence="1" type="ORF">E5982_02290</name>
</gene>
<reference evidence="1 2" key="1">
    <citation type="submission" date="2019-04" db="EMBL/GenBank/DDBJ databases">
        <title>Microbes associate with the intestines of laboratory mice.</title>
        <authorList>
            <person name="Navarre W."/>
            <person name="Wong E."/>
            <person name="Huang K.C."/>
            <person name="Tropini C."/>
            <person name="Ng K."/>
            <person name="Yu B."/>
        </authorList>
    </citation>
    <scope>NUCLEOTIDE SEQUENCE [LARGE SCALE GENOMIC DNA]</scope>
    <source>
        <strain evidence="1 2">NM48_B13</strain>
    </source>
</reference>
<protein>
    <submittedName>
        <fullName evidence="1">Uncharacterized protein</fullName>
    </submittedName>
</protein>
<evidence type="ECO:0000313" key="2">
    <source>
        <dbReference type="Proteomes" id="UP000309454"/>
    </source>
</evidence>
<accession>A0A4V5KK33</accession>